<protein>
    <submittedName>
        <fullName evidence="3">Retrovirus-related Pol polyprotein from transposon TNT 1-94</fullName>
    </submittedName>
</protein>
<comment type="caution">
    <text evidence="3">The sequence shown here is derived from an EMBL/GenBank/DDBJ whole genome shotgun (WGS) entry which is preliminary data.</text>
</comment>
<evidence type="ECO:0000256" key="1">
    <source>
        <dbReference type="SAM" id="MobiDB-lite"/>
    </source>
</evidence>
<reference evidence="3 4" key="1">
    <citation type="submission" date="2018-05" db="EMBL/GenBank/DDBJ databases">
        <title>Genome sequencing and assembly of the regulated plant pathogen Lachnellula willkommii and related sister species for the development of diagnostic species identification markers.</title>
        <authorList>
            <person name="Giroux E."/>
            <person name="Bilodeau G."/>
        </authorList>
    </citation>
    <scope>NUCLEOTIDE SEQUENCE [LARGE SCALE GENOMIC DNA]</scope>
    <source>
        <strain evidence="3 4">CBS 268.59</strain>
    </source>
</reference>
<keyword evidence="4" id="KW-1185">Reference proteome</keyword>
<organism evidence="3 4">
    <name type="scientific">Lachnellula suecica</name>
    <dbReference type="NCBI Taxonomy" id="602035"/>
    <lineage>
        <taxon>Eukaryota</taxon>
        <taxon>Fungi</taxon>
        <taxon>Dikarya</taxon>
        <taxon>Ascomycota</taxon>
        <taxon>Pezizomycotina</taxon>
        <taxon>Leotiomycetes</taxon>
        <taxon>Helotiales</taxon>
        <taxon>Lachnaceae</taxon>
        <taxon>Lachnellula</taxon>
    </lineage>
</organism>
<evidence type="ECO:0000259" key="2">
    <source>
        <dbReference type="Pfam" id="PF07727"/>
    </source>
</evidence>
<accession>A0A8T9BTP9</accession>
<evidence type="ECO:0000313" key="3">
    <source>
        <dbReference type="EMBL" id="TVY60796.1"/>
    </source>
</evidence>
<dbReference type="Proteomes" id="UP000469558">
    <property type="component" value="Unassembled WGS sequence"/>
</dbReference>
<feature type="domain" description="Reverse transcriptase Ty1/copia-type" evidence="2">
    <location>
        <begin position="254"/>
        <end position="333"/>
    </location>
</feature>
<evidence type="ECO:0000313" key="4">
    <source>
        <dbReference type="Proteomes" id="UP000469558"/>
    </source>
</evidence>
<sequence>ITLVQKLFRAYEKKQEKKRKAAKQAEKEKREKKKSSTKSKDSFKHNKSKKLLFSNRKQYRAYIAADSTSDSVSLSNDEEQDFNIELLDQGGDIDLNELKAVLGESFETAFPAKVIASVDIPRTYKEAVTDPKYAKKWKAAMAEEMLTLYANKTFKEVIAPNGANIVSCKFVARGFSQVYGEDYNQMFALTVRIDTLRIFLAIVAAENLQCFQFDIKNAFTELYLKETIYLQPPQGLNIKKGRVWQALHKSIKLLVYVNDIVASAKKQGEIDEFYKTLRARFHAKDLGEIKKILGARVTRDRKHKTLYLDQEQYLNSILEKFGITKEKAKSRPVPTTNYDNLRPANEINKRINITEPDIAFVLGKLSQFMSDPAEHYSHALKFLFRYLKSTVKQQIRYSPGGDHEYFVLYSDADWATDKSSKKQRSIATSSCESEYIALASCVKQGQWIAQILRDLGYAKYIGKNSNLVQMLRDNQGAIAFIENAHLNDRSKHVDICYYYIRDLVENGRCKVDYIPTNNIVADSMTKPLQRVKFERFKAQIGLVEKRENA</sequence>
<dbReference type="AlphaFoldDB" id="A0A8T9BTP9"/>
<dbReference type="OrthoDB" id="3562068at2759"/>
<gene>
    <name evidence="3" type="primary">POLX_1</name>
    <name evidence="3" type="ORF">LSUE1_G008969</name>
</gene>
<dbReference type="EMBL" id="QGMK01002111">
    <property type="protein sequence ID" value="TVY60796.1"/>
    <property type="molecule type" value="Genomic_DNA"/>
</dbReference>
<dbReference type="PANTHER" id="PTHR11439">
    <property type="entry name" value="GAG-POL-RELATED RETROTRANSPOSON"/>
    <property type="match status" value="1"/>
</dbReference>
<dbReference type="InterPro" id="IPR013103">
    <property type="entry name" value="RVT_2"/>
</dbReference>
<feature type="region of interest" description="Disordered" evidence="1">
    <location>
        <begin position="13"/>
        <end position="47"/>
    </location>
</feature>
<feature type="non-terminal residue" evidence="3">
    <location>
        <position position="549"/>
    </location>
</feature>
<dbReference type="PANTHER" id="PTHR11439:SF483">
    <property type="entry name" value="PEPTIDE SYNTHASE GLIP-LIKE, PUTATIVE (AFU_ORTHOLOGUE AFUA_3G12920)-RELATED"/>
    <property type="match status" value="1"/>
</dbReference>
<name>A0A8T9BTP9_9HELO</name>
<dbReference type="Pfam" id="PF07727">
    <property type="entry name" value="RVT_2"/>
    <property type="match status" value="2"/>
</dbReference>
<proteinExistence type="predicted"/>
<dbReference type="CDD" id="cd09272">
    <property type="entry name" value="RNase_HI_RT_Ty1"/>
    <property type="match status" value="1"/>
</dbReference>
<feature type="domain" description="Reverse transcriptase Ty1/copia-type" evidence="2">
    <location>
        <begin position="169"/>
        <end position="251"/>
    </location>
</feature>